<accession>A0ABS5J1V2</accession>
<evidence type="ECO:0000313" key="5">
    <source>
        <dbReference type="EMBL" id="MBS0029213.1"/>
    </source>
</evidence>
<dbReference type="SUPFAM" id="SSF46689">
    <property type="entry name" value="Homeodomain-like"/>
    <property type="match status" value="1"/>
</dbReference>
<dbReference type="InterPro" id="IPR018060">
    <property type="entry name" value="HTH_AraC"/>
</dbReference>
<gene>
    <name evidence="5" type="ORF">KE626_17955</name>
</gene>
<name>A0ABS5J1V2_9BACT</name>
<sequence>MATNNISPGKAEIPLYVLNDFRHLHRREGDTSDFGYNNLEAGKRIPGFEVYSSEGLRPAVGPLKSDFYRISITLSGSVDVQLGLEKFKHRPGTLSFTFPGQVFSKDNITADTFGYYILFNADFLEELIPAGKIPLEFPFFDYSGVPFIQLQELEIAAVADFVGKIDAELRQHKQGREKAVRMYLYLLLLEVKRSYVAQELHITTTDTRSTYLVPRFMKLVSQHFLTKKRVADYAALLGVTPNHLNRTVKEVTGHTASAAIADMLVQEAKAVLRHTDVAISEISWQLNFSDPAGFNRFFREQTGQTPLAYRKNA</sequence>
<feature type="domain" description="HTH araC/xylS-type" evidence="4">
    <location>
        <begin position="214"/>
        <end position="312"/>
    </location>
</feature>
<dbReference type="Proteomes" id="UP000676386">
    <property type="component" value="Unassembled WGS sequence"/>
</dbReference>
<keyword evidence="3" id="KW-0804">Transcription</keyword>
<protein>
    <submittedName>
        <fullName evidence="5">Helix-turn-helix domain-containing protein</fullName>
    </submittedName>
</protein>
<evidence type="ECO:0000256" key="1">
    <source>
        <dbReference type="ARBA" id="ARBA00023015"/>
    </source>
</evidence>
<organism evidence="5 6">
    <name type="scientific">Chitinophaga hostae</name>
    <dbReference type="NCBI Taxonomy" id="2831022"/>
    <lineage>
        <taxon>Bacteria</taxon>
        <taxon>Pseudomonadati</taxon>
        <taxon>Bacteroidota</taxon>
        <taxon>Chitinophagia</taxon>
        <taxon>Chitinophagales</taxon>
        <taxon>Chitinophagaceae</taxon>
        <taxon>Chitinophaga</taxon>
    </lineage>
</organism>
<dbReference type="PROSITE" id="PS01124">
    <property type="entry name" value="HTH_ARAC_FAMILY_2"/>
    <property type="match status" value="1"/>
</dbReference>
<keyword evidence="6" id="KW-1185">Reference proteome</keyword>
<reference evidence="5 6" key="1">
    <citation type="submission" date="2021-04" db="EMBL/GenBank/DDBJ databases">
        <title>Chitinophaga sp. nov., isolated from the rhizosphere soil.</title>
        <authorList>
            <person name="He S."/>
        </authorList>
    </citation>
    <scope>NUCLEOTIDE SEQUENCE [LARGE SCALE GENOMIC DNA]</scope>
    <source>
        <strain evidence="5 6">2R12</strain>
    </source>
</reference>
<dbReference type="EMBL" id="JAGTXB010000008">
    <property type="protein sequence ID" value="MBS0029213.1"/>
    <property type="molecule type" value="Genomic_DNA"/>
</dbReference>
<proteinExistence type="predicted"/>
<dbReference type="PANTHER" id="PTHR43280">
    <property type="entry name" value="ARAC-FAMILY TRANSCRIPTIONAL REGULATOR"/>
    <property type="match status" value="1"/>
</dbReference>
<dbReference type="RefSeq" id="WP_211974305.1">
    <property type="nucleotide sequence ID" value="NZ_CBFHAM010000083.1"/>
</dbReference>
<evidence type="ECO:0000259" key="4">
    <source>
        <dbReference type="PROSITE" id="PS01124"/>
    </source>
</evidence>
<keyword evidence="1" id="KW-0805">Transcription regulation</keyword>
<dbReference type="Gene3D" id="1.10.10.60">
    <property type="entry name" value="Homeodomain-like"/>
    <property type="match status" value="1"/>
</dbReference>
<dbReference type="Pfam" id="PF12833">
    <property type="entry name" value="HTH_18"/>
    <property type="match status" value="1"/>
</dbReference>
<evidence type="ECO:0000256" key="2">
    <source>
        <dbReference type="ARBA" id="ARBA00023125"/>
    </source>
</evidence>
<dbReference type="SMART" id="SM00342">
    <property type="entry name" value="HTH_ARAC"/>
    <property type="match status" value="1"/>
</dbReference>
<evidence type="ECO:0000313" key="6">
    <source>
        <dbReference type="Proteomes" id="UP000676386"/>
    </source>
</evidence>
<dbReference type="PANTHER" id="PTHR43280:SF32">
    <property type="entry name" value="TRANSCRIPTIONAL REGULATORY PROTEIN"/>
    <property type="match status" value="1"/>
</dbReference>
<evidence type="ECO:0000256" key="3">
    <source>
        <dbReference type="ARBA" id="ARBA00023163"/>
    </source>
</evidence>
<dbReference type="SUPFAM" id="SSF51215">
    <property type="entry name" value="Regulatory protein AraC"/>
    <property type="match status" value="1"/>
</dbReference>
<dbReference type="InterPro" id="IPR009057">
    <property type="entry name" value="Homeodomain-like_sf"/>
</dbReference>
<keyword evidence="2" id="KW-0238">DNA-binding</keyword>
<dbReference type="InterPro" id="IPR037923">
    <property type="entry name" value="HTH-like"/>
</dbReference>
<comment type="caution">
    <text evidence="5">The sequence shown here is derived from an EMBL/GenBank/DDBJ whole genome shotgun (WGS) entry which is preliminary data.</text>
</comment>